<evidence type="ECO:0000313" key="3">
    <source>
        <dbReference type="Proteomes" id="UP000308005"/>
    </source>
</evidence>
<proteinExistence type="predicted"/>
<feature type="compositionally biased region" description="Basic and acidic residues" evidence="1">
    <location>
        <begin position="64"/>
        <end position="73"/>
    </location>
</feature>
<dbReference type="PANTHER" id="PTHR28122:SF1">
    <property type="entry name" value="E3 UBIQUITIN-PROTEIN LIGASE SUBSTRATE RECEPTOR MMS22"/>
    <property type="match status" value="1"/>
</dbReference>
<feature type="compositionally biased region" description="Acidic residues" evidence="1">
    <location>
        <begin position="403"/>
        <end position="415"/>
    </location>
</feature>
<gene>
    <name evidence="2" type="ORF">D6C91_05869</name>
</gene>
<dbReference type="EMBL" id="QZBM01000274">
    <property type="protein sequence ID" value="THZ17555.1"/>
    <property type="molecule type" value="Genomic_DNA"/>
</dbReference>
<organism evidence="2 3">
    <name type="scientific">Aureobasidium pullulans</name>
    <name type="common">Black yeast</name>
    <name type="synonym">Pullularia pullulans</name>
    <dbReference type="NCBI Taxonomy" id="5580"/>
    <lineage>
        <taxon>Eukaryota</taxon>
        <taxon>Fungi</taxon>
        <taxon>Dikarya</taxon>
        <taxon>Ascomycota</taxon>
        <taxon>Pezizomycotina</taxon>
        <taxon>Dothideomycetes</taxon>
        <taxon>Dothideomycetidae</taxon>
        <taxon>Dothideales</taxon>
        <taxon>Saccotheciaceae</taxon>
        <taxon>Aureobasidium</taxon>
    </lineage>
</organism>
<feature type="compositionally biased region" description="Polar residues" evidence="1">
    <location>
        <begin position="269"/>
        <end position="279"/>
    </location>
</feature>
<feature type="compositionally biased region" description="Basic and acidic residues" evidence="1">
    <location>
        <begin position="83"/>
        <end position="99"/>
    </location>
</feature>
<feature type="compositionally biased region" description="Basic and acidic residues" evidence="1">
    <location>
        <begin position="353"/>
        <end position="372"/>
    </location>
</feature>
<reference evidence="2 3" key="1">
    <citation type="submission" date="2018-10" db="EMBL/GenBank/DDBJ databases">
        <title>Fifty Aureobasidium pullulans genomes reveal a recombining polyextremotolerant generalist.</title>
        <authorList>
            <person name="Gostincar C."/>
            <person name="Turk M."/>
            <person name="Zajc J."/>
            <person name="Gunde-Cimerman N."/>
        </authorList>
    </citation>
    <scope>NUCLEOTIDE SEQUENCE [LARGE SCALE GENOMIC DNA]</scope>
    <source>
        <strain evidence="2 3">EXF-3863</strain>
    </source>
</reference>
<dbReference type="GO" id="GO:0031297">
    <property type="term" value="P:replication fork processing"/>
    <property type="evidence" value="ECO:0007669"/>
    <property type="project" value="InterPro"/>
</dbReference>
<feature type="region of interest" description="Disordered" evidence="1">
    <location>
        <begin position="853"/>
        <end position="879"/>
    </location>
</feature>
<feature type="region of interest" description="Disordered" evidence="1">
    <location>
        <begin position="344"/>
        <end position="457"/>
    </location>
</feature>
<dbReference type="GO" id="GO:0035361">
    <property type="term" value="C:Cul8-RING ubiquitin ligase complex"/>
    <property type="evidence" value="ECO:0007669"/>
    <property type="project" value="TreeGrafter"/>
</dbReference>
<feature type="region of interest" description="Disordered" evidence="1">
    <location>
        <begin position="471"/>
        <end position="567"/>
    </location>
</feature>
<feature type="compositionally biased region" description="Polar residues" evidence="1">
    <location>
        <begin position="378"/>
        <end position="394"/>
    </location>
</feature>
<dbReference type="Pfam" id="PF09462">
    <property type="entry name" value="Mus7"/>
    <property type="match status" value="1"/>
</dbReference>
<protein>
    <submittedName>
        <fullName evidence="2">Uncharacterized protein</fullName>
    </submittedName>
</protein>
<dbReference type="GO" id="GO:0005634">
    <property type="term" value="C:nucleus"/>
    <property type="evidence" value="ECO:0007669"/>
    <property type="project" value="InterPro"/>
</dbReference>
<comment type="caution">
    <text evidence="2">The sequence shown here is derived from an EMBL/GenBank/DDBJ whole genome shotgun (WGS) entry which is preliminary data.</text>
</comment>
<feature type="compositionally biased region" description="Basic and acidic residues" evidence="1">
    <location>
        <begin position="865"/>
        <end position="877"/>
    </location>
</feature>
<sequence length="2342" mass="263466">MSKRGQMSEWRDRGYVLDSDEEDVVLEDEDISTPTTAVTPRREASPELNDDIGPGPVNEETLEPEVRTADKSRPSSSLATDTNHAKEDQGDREEQHENGGGRQDGSIPDFINTSVSGIVETSEDTDNLDKTFDLPQDDLETQQNAHQQPSAGQPIVLITQPRRAESPPESTIRNVRTYSRKFKLGALKRIKSTIATTEHAGQEEEKDDGFTDIDALVGGDDVEMDQAPVSTEPLFAPSQVGRRMSSSSSDLSDVDIQVLSSPQPFFGHLSSTARTTNPAPNLEDHPERAELESAINSLTDQDLAALAAQQPRRNLRTRKAIQLHPYLIEVEQYRRSLKARGLRPIHVATSSQRPRDQDDSQDAEFRQEESQPPRRPAQETQESTPPDSSASPLRQQPLRLDPDLMDDDDDFPDLDDAVRRHVMGGTQIGYKRRKTLQTPQNALNTRHPPSSTTGARGKLKSLHLARTNSDIVRPALPDLLPPSPPRTSSPSNLEPTPAGPPRFRLPHGLTPAAVPTPLPSSPERPTSMSARRPRQIVISSDDEAASENDVAANTSSSEESGHDDRQLLRMRRKIRGVLPASYLKLDRQAGPRSPSPAITEAQTETPRPTAPVRGVAQRRLTSRSATLARQNSYVVFSDNSGSESSAGERPASRLLQTRLPSPIAKRPSVQRPQPLEVDEHDEIDAMFPTEERAHFRLPKSRKKQSRVTDIFSSEQNRSKQSRTGHKQTASGPSAARKAKPHAQSGSKGRQKAPAKKPVQLSILDATANPVPTSPQAVARPQFVRLAARQARHRSDHGRHSPTNKDIRLATREDTQDALEPLISWRTGNFGRSYIPPIRRPARSVSSVAGVLNASEPEASKPGSRSPEHRPIIRRPGEPRPNLFAKLTQAKKPRMRDFETRKRNARNTVLQNQRKMLERDYRMRPAQIETIAQTSNRDLDPLTFAAPPSRLMEIFSRDRGEQSASKFRLERFLRDKEPSAESAAPAQMQELDTDMTGTGDVQIPHRARKRFARRFDVETAQFRQPDEPLPVDVVSVPNAEPEPVSADAPPMAEILQGLGPFGTRYPTDFDIRPLELGTYFAASTFVGSGDFNDCLTLRNRDLDLPAGRITVEVTGCSLQWSAWDEDVSTGLSEVLAACTEDLHAVGEFEGHEMRRSAMDDTTARFGYFLRSVVRYISGCLHFLDSIDRPAGLNRISCFVNDFLDMVESETNLLMSHADIQADVERLVVDSTLYLLCIYAQCVRISQHPAVDHRTQEALSDKCVQLSRKLIPVALPPRFTRLREFLELSRQHTERDAGIQEQDLAVKSVVTINHVLKAIDASAKLPEILTPYLDHTISKTCNIHSLDQIWYDVFSVQPLLEIDAKGIYRPKSRFQAGNDGWELVKSLLQRTFELYPATSKLRKPTLNDYVRACLIRVHHLIVHWGWHRCETALSTTYDFFARHNLSQLRNEEGKGSPRFLEDLDKNPEIALEPSDCAFHIFLKLIVIGLRGLQEALPKNKVRGFAWRFIPNHGRTYRKDQEVTHNALDALRNHHDLLCTLYWVMPPGCGPRLQMIKDLVDHETSHREACRLSVHAWSMLARYQLSQAEPFKDSDVLASWFKDMTTITVSQYRLARSEAEAEYASEKSKGSFDISPDMLETIITTNQRSIFAILQDLLLAMRNSVKTSKSWLPVRHVFEQSNVIEVLRMYDINQPRLSVAIVQTLEIVEELLLTRKRLIKPVQQESQPGSDDSQDYGDWSFMDQVVEQEPETSAAKTSEVAFLQEPLGELMSTCFGSEKSPDDALLKKIVDVWTTTAQQSVRDGSHDWSNFLDTYSTTSWFQLRDTEQRHKYTCYFLASVIKGDKSSLNDHRNLFMKAWFVSLMERESMLKFQHRLTASLLERATSEPLLNNLPFAANHETGEYRITLSELRQRRTSLISSVLSNMHASLTLDFPSNISERKREYVDMLKAAMQHMRQTYEQLQDFSGRLGGSYHSELEGAYVKFVQQVISSMQQYTSEICPVDPFFVDSTAFPLPHEDPTYVISRLKSYVFKLGDGRARKQLAVFVQTVSERAASDGQQKYLKKQMYEALAGKPSRGLRNVMVTALLPAYISCTNTSSRGWVLATPLVDSMSVVFDNMICDLELCDQEGVNADVGAVTSVLATAYNWAITVTLEPATLNAGLLRLFSAMFGLVENSLTFIEYVNRVTGRANQAIELFCSFRTLADKIVMQITKPSASPLDPDEMQDDEFKKSENMACAWQDTLDFATRSLSEALSRYPQKEWTTDLQSFEAEKTRLVDAVEMFRGSYSRVLGVRDDVVSAIVDEDENGGDDEEEEGDRQKQEMQRARLDDVMRRMEGLGWHGLM</sequence>
<feature type="region of interest" description="Disordered" evidence="1">
    <location>
        <begin position="637"/>
        <end position="757"/>
    </location>
</feature>
<dbReference type="GO" id="GO:0000724">
    <property type="term" value="P:double-strand break repair via homologous recombination"/>
    <property type="evidence" value="ECO:0007669"/>
    <property type="project" value="TreeGrafter"/>
</dbReference>
<evidence type="ECO:0000313" key="2">
    <source>
        <dbReference type="EMBL" id="THZ17555.1"/>
    </source>
</evidence>
<feature type="compositionally biased region" description="Polar residues" evidence="1">
    <location>
        <begin position="141"/>
        <end position="151"/>
    </location>
</feature>
<feature type="region of interest" description="Disordered" evidence="1">
    <location>
        <begin position="582"/>
        <end position="615"/>
    </location>
</feature>
<dbReference type="PANTHER" id="PTHR28122">
    <property type="entry name" value="E3 UBIQUITIN-PROTEIN LIGASE SUBSTRATE RECEPTOR MMS22"/>
    <property type="match status" value="1"/>
</dbReference>
<feature type="compositionally biased region" description="Basic and acidic residues" evidence="1">
    <location>
        <begin position="2315"/>
        <end position="2326"/>
    </location>
</feature>
<feature type="region of interest" description="Disordered" evidence="1">
    <location>
        <begin position="1"/>
        <end position="176"/>
    </location>
</feature>
<dbReference type="Proteomes" id="UP000308005">
    <property type="component" value="Unassembled WGS sequence"/>
</dbReference>
<feature type="region of interest" description="Disordered" evidence="1">
    <location>
        <begin position="973"/>
        <end position="999"/>
    </location>
</feature>
<feature type="compositionally biased region" description="Acidic residues" evidence="1">
    <location>
        <begin position="2302"/>
        <end position="2314"/>
    </location>
</feature>
<feature type="region of interest" description="Disordered" evidence="1">
    <location>
        <begin position="265"/>
        <end position="284"/>
    </location>
</feature>
<feature type="compositionally biased region" description="Polar residues" evidence="1">
    <location>
        <begin position="436"/>
        <end position="454"/>
    </location>
</feature>
<feature type="compositionally biased region" description="Acidic residues" evidence="1">
    <location>
        <begin position="18"/>
        <end position="31"/>
    </location>
</feature>
<feature type="compositionally biased region" description="Basic residues" evidence="1">
    <location>
        <begin position="695"/>
        <end position="705"/>
    </location>
</feature>
<name>A0A4S9T2J0_AURPU</name>
<dbReference type="InterPro" id="IPR019021">
    <property type="entry name" value="Mms22"/>
</dbReference>
<accession>A0A4S9T2J0</accession>
<evidence type="ECO:0000256" key="1">
    <source>
        <dbReference type="SAM" id="MobiDB-lite"/>
    </source>
</evidence>
<feature type="region of interest" description="Disordered" evidence="1">
    <location>
        <begin position="2302"/>
        <end position="2326"/>
    </location>
</feature>